<accession>A0A2T4Q0N5</accession>
<comment type="caution">
    <text evidence="1">The sequence shown here is derived from an EMBL/GenBank/DDBJ whole genome shotgun (WGS) entry which is preliminary data.</text>
</comment>
<proteinExistence type="predicted"/>
<organism evidence="1 2">
    <name type="scientific">Staphylococcus warneri</name>
    <dbReference type="NCBI Taxonomy" id="1292"/>
    <lineage>
        <taxon>Bacteria</taxon>
        <taxon>Bacillati</taxon>
        <taxon>Bacillota</taxon>
        <taxon>Bacilli</taxon>
        <taxon>Bacillales</taxon>
        <taxon>Staphylococcaceae</taxon>
        <taxon>Staphylococcus</taxon>
    </lineage>
</organism>
<sequence length="65" mass="7897">MKNENKKVIYYYYDEKSNRRPIDMEINNGYDLMTQQPFIDETIKHNPNLKNNLYALVDGKEFKLH</sequence>
<dbReference type="AlphaFoldDB" id="A0A2T4Q0N5"/>
<reference evidence="1 2" key="1">
    <citation type="journal article" date="2016" name="Front. Microbiol.">
        <title>Comprehensive Phylogenetic Analysis of Bovine Non-aureus Staphylococci Species Based on Whole-Genome Sequencing.</title>
        <authorList>
            <person name="Naushad S."/>
            <person name="Barkema H.W."/>
            <person name="Luby C."/>
            <person name="Condas L.A."/>
            <person name="Nobrega D.B."/>
            <person name="Carson D.A."/>
            <person name="De Buck J."/>
        </authorList>
    </citation>
    <scope>NUCLEOTIDE SEQUENCE [LARGE SCALE GENOMIC DNA]</scope>
    <source>
        <strain evidence="1 2">SNUC 2993</strain>
    </source>
</reference>
<dbReference type="Proteomes" id="UP000240717">
    <property type="component" value="Unassembled WGS sequence"/>
</dbReference>
<evidence type="ECO:0000313" key="1">
    <source>
        <dbReference type="EMBL" id="PTI51149.1"/>
    </source>
</evidence>
<dbReference type="EMBL" id="PZEV01000016">
    <property type="protein sequence ID" value="PTI51149.1"/>
    <property type="molecule type" value="Genomic_DNA"/>
</dbReference>
<dbReference type="RefSeq" id="WP_107533178.1">
    <property type="nucleotide sequence ID" value="NZ_PZEV01000016.1"/>
</dbReference>
<evidence type="ECO:0000313" key="2">
    <source>
        <dbReference type="Proteomes" id="UP000240717"/>
    </source>
</evidence>
<gene>
    <name evidence="1" type="ORF">BU085_06075</name>
</gene>
<protein>
    <submittedName>
        <fullName evidence="1">Uncharacterized protein</fullName>
    </submittedName>
</protein>
<name>A0A2T4Q0N5_STAWA</name>